<dbReference type="EMBL" id="JACCKB010000156">
    <property type="protein sequence ID" value="NYZ69824.1"/>
    <property type="molecule type" value="Genomic_DNA"/>
</dbReference>
<dbReference type="SUPFAM" id="SSF88723">
    <property type="entry name" value="PIN domain-like"/>
    <property type="match status" value="1"/>
</dbReference>
<protein>
    <submittedName>
        <fullName evidence="3">Type II toxin-antitoxin system VapC family toxin</fullName>
    </submittedName>
</protein>
<evidence type="ECO:0000313" key="4">
    <source>
        <dbReference type="Proteomes" id="UP000569732"/>
    </source>
</evidence>
<dbReference type="InterPro" id="IPR029060">
    <property type="entry name" value="PIN-like_dom_sf"/>
</dbReference>
<dbReference type="InterPro" id="IPR044153">
    <property type="entry name" value="PIN_Pae0151-like"/>
</dbReference>
<gene>
    <name evidence="3" type="ORF">H0A36_27820</name>
</gene>
<comment type="caution">
    <text evidence="3">The sequence shown here is derived from an EMBL/GenBank/DDBJ whole genome shotgun (WGS) entry which is preliminary data.</text>
</comment>
<dbReference type="PANTHER" id="PTHR35901">
    <property type="entry name" value="RIBONUCLEASE VAPC3"/>
    <property type="match status" value="1"/>
</dbReference>
<evidence type="ECO:0000259" key="2">
    <source>
        <dbReference type="Pfam" id="PF01850"/>
    </source>
</evidence>
<dbReference type="Gene3D" id="3.40.50.1010">
    <property type="entry name" value="5'-nuclease"/>
    <property type="match status" value="1"/>
</dbReference>
<keyword evidence="4" id="KW-1185">Reference proteome</keyword>
<dbReference type="PANTHER" id="PTHR35901:SF1">
    <property type="entry name" value="EXONUCLEASE VAPC9"/>
    <property type="match status" value="1"/>
</dbReference>
<dbReference type="RefSeq" id="WP_180571794.1">
    <property type="nucleotide sequence ID" value="NZ_JACCKB010000156.1"/>
</dbReference>
<reference evidence="3 4" key="1">
    <citation type="submission" date="2020-07" db="EMBL/GenBank/DDBJ databases">
        <title>Endozoicomonas sp. nov., isolated from sediment.</title>
        <authorList>
            <person name="Gu T."/>
        </authorList>
    </citation>
    <scope>NUCLEOTIDE SEQUENCE [LARGE SCALE GENOMIC DNA]</scope>
    <source>
        <strain evidence="3 4">SM1973</strain>
    </source>
</reference>
<dbReference type="InterPro" id="IPR051619">
    <property type="entry name" value="TypeII_TA_RNase_PINc/VapC"/>
</dbReference>
<feature type="domain" description="PIN" evidence="2">
    <location>
        <begin position="5"/>
        <end position="132"/>
    </location>
</feature>
<dbReference type="CDD" id="cd09873">
    <property type="entry name" value="PIN_Pae0151-like"/>
    <property type="match status" value="1"/>
</dbReference>
<dbReference type="Pfam" id="PF01850">
    <property type="entry name" value="PIN"/>
    <property type="match status" value="1"/>
</dbReference>
<keyword evidence="1" id="KW-0460">Magnesium</keyword>
<evidence type="ECO:0000256" key="1">
    <source>
        <dbReference type="ARBA" id="ARBA00022842"/>
    </source>
</evidence>
<dbReference type="AlphaFoldDB" id="A0A853IIG5"/>
<dbReference type="InterPro" id="IPR002716">
    <property type="entry name" value="PIN_dom"/>
</dbReference>
<evidence type="ECO:0000313" key="3">
    <source>
        <dbReference type="EMBL" id="NYZ69824.1"/>
    </source>
</evidence>
<dbReference type="Proteomes" id="UP000569732">
    <property type="component" value="Unassembled WGS sequence"/>
</dbReference>
<accession>A0A853IIG5</accession>
<sequence>MSNFVLDNSVAMRWLLETSKIKDQNYADSVLETFSDVDAIVPNLWHLEAVSVLLGAQKRGEITEAEIEIFITQLESLPIEVDMATAHQAFSRTIRLAKLYKLSSYDASYLELAIRNGLPLASLDKDLRKAAKKAGVPLYLED</sequence>
<name>A0A853IIG5_9GAMM</name>
<proteinExistence type="predicted"/>
<organism evidence="3 4">
    <name type="scientific">Spartinivicinus marinus</name>
    <dbReference type="NCBI Taxonomy" id="2994442"/>
    <lineage>
        <taxon>Bacteria</taxon>
        <taxon>Pseudomonadati</taxon>
        <taxon>Pseudomonadota</taxon>
        <taxon>Gammaproteobacteria</taxon>
        <taxon>Oceanospirillales</taxon>
        <taxon>Zooshikellaceae</taxon>
        <taxon>Spartinivicinus</taxon>
    </lineage>
</organism>